<keyword evidence="3" id="KW-1185">Reference proteome</keyword>
<organism evidence="2 3">
    <name type="scientific">Choiromyces venosus 120613-1</name>
    <dbReference type="NCBI Taxonomy" id="1336337"/>
    <lineage>
        <taxon>Eukaryota</taxon>
        <taxon>Fungi</taxon>
        <taxon>Dikarya</taxon>
        <taxon>Ascomycota</taxon>
        <taxon>Pezizomycotina</taxon>
        <taxon>Pezizomycetes</taxon>
        <taxon>Pezizales</taxon>
        <taxon>Tuberaceae</taxon>
        <taxon>Choiromyces</taxon>
    </lineage>
</organism>
<reference evidence="2 3" key="1">
    <citation type="journal article" date="2018" name="Nat. Ecol. Evol.">
        <title>Pezizomycetes genomes reveal the molecular basis of ectomycorrhizal truffle lifestyle.</title>
        <authorList>
            <person name="Murat C."/>
            <person name="Payen T."/>
            <person name="Noel B."/>
            <person name="Kuo A."/>
            <person name="Morin E."/>
            <person name="Chen J."/>
            <person name="Kohler A."/>
            <person name="Krizsan K."/>
            <person name="Balestrini R."/>
            <person name="Da Silva C."/>
            <person name="Montanini B."/>
            <person name="Hainaut M."/>
            <person name="Levati E."/>
            <person name="Barry K.W."/>
            <person name="Belfiori B."/>
            <person name="Cichocki N."/>
            <person name="Clum A."/>
            <person name="Dockter R.B."/>
            <person name="Fauchery L."/>
            <person name="Guy J."/>
            <person name="Iotti M."/>
            <person name="Le Tacon F."/>
            <person name="Lindquist E.A."/>
            <person name="Lipzen A."/>
            <person name="Malagnac F."/>
            <person name="Mello A."/>
            <person name="Molinier V."/>
            <person name="Miyauchi S."/>
            <person name="Poulain J."/>
            <person name="Riccioni C."/>
            <person name="Rubini A."/>
            <person name="Sitrit Y."/>
            <person name="Splivallo R."/>
            <person name="Traeger S."/>
            <person name="Wang M."/>
            <person name="Zifcakova L."/>
            <person name="Wipf D."/>
            <person name="Zambonelli A."/>
            <person name="Paolocci F."/>
            <person name="Nowrousian M."/>
            <person name="Ottonello S."/>
            <person name="Baldrian P."/>
            <person name="Spatafora J.W."/>
            <person name="Henrissat B."/>
            <person name="Nagy L.G."/>
            <person name="Aury J.M."/>
            <person name="Wincker P."/>
            <person name="Grigoriev I.V."/>
            <person name="Bonfante P."/>
            <person name="Martin F.M."/>
        </authorList>
    </citation>
    <scope>NUCLEOTIDE SEQUENCE [LARGE SCALE GENOMIC DNA]</scope>
    <source>
        <strain evidence="2 3">120613-1</strain>
    </source>
</reference>
<feature type="region of interest" description="Disordered" evidence="1">
    <location>
        <begin position="1"/>
        <end position="25"/>
    </location>
</feature>
<evidence type="ECO:0000313" key="2">
    <source>
        <dbReference type="EMBL" id="RPB03720.1"/>
    </source>
</evidence>
<gene>
    <name evidence="2" type="ORF">L873DRAFT_94678</name>
</gene>
<dbReference type="EMBL" id="ML120361">
    <property type="protein sequence ID" value="RPB03720.1"/>
    <property type="molecule type" value="Genomic_DNA"/>
</dbReference>
<dbReference type="AlphaFoldDB" id="A0A3N4JZB8"/>
<dbReference type="Proteomes" id="UP000276215">
    <property type="component" value="Unassembled WGS sequence"/>
</dbReference>
<protein>
    <submittedName>
        <fullName evidence="2">Uncharacterized protein</fullName>
    </submittedName>
</protein>
<name>A0A3N4JZB8_9PEZI</name>
<proteinExistence type="predicted"/>
<sequence length="95" mass="10928">MKSDNRAKVVAPPQPKIASSQPWALSSRECPTAQRQIRLNVTFRLNQNQSQSHHKKIKVVKERKKNGRLIFKDLKQCVRKPEGRLKHQKIFGSGS</sequence>
<evidence type="ECO:0000256" key="1">
    <source>
        <dbReference type="SAM" id="MobiDB-lite"/>
    </source>
</evidence>
<evidence type="ECO:0000313" key="3">
    <source>
        <dbReference type="Proteomes" id="UP000276215"/>
    </source>
</evidence>
<accession>A0A3N4JZB8</accession>